<proteinExistence type="predicted"/>
<evidence type="ECO:0000313" key="1">
    <source>
        <dbReference type="EMBL" id="QIS16070.1"/>
    </source>
</evidence>
<dbReference type="Proteomes" id="UP000503540">
    <property type="component" value="Chromosome"/>
</dbReference>
<keyword evidence="2" id="KW-1185">Reference proteome</keyword>
<sequence length="262" mass="28553">MTDPQTDASLARAADFESWAAVALAQWWPLLTGGLAPPATALRAWRAIDGSGREFRVGFIARKLAGPELMPVARNAFDRLGMTPDEHEWRQSQGRHLVGGTEDAVVRVRFSDTAHTVFIRLESRPCEVSWAAGRRLLGTPDENVPFPSTTVGPLDVRVARNSARHLLTQHGAALAEPDDPFQLGPPDHVFDVGWAFIFPWSTTSWYEAGRPPRLAADSGGPIVVVKDTGHVWLLGSIGSFDAQLAAYARDQGYHHTIGYPSG</sequence>
<dbReference type="RefSeq" id="WP_167478211.1">
    <property type="nucleotide sequence ID" value="NZ_CP046172.1"/>
</dbReference>
<gene>
    <name evidence="1" type="ORF">F5544_41300</name>
</gene>
<dbReference type="EMBL" id="CP046172">
    <property type="protein sequence ID" value="QIS16070.1"/>
    <property type="molecule type" value="Genomic_DNA"/>
</dbReference>
<protein>
    <recommendedName>
        <fullName evidence="3">Immunity protein 35 domain-containing protein</fullName>
    </recommendedName>
</protein>
<name>A0A6G9YSH0_9NOCA</name>
<dbReference type="KEGG" id="nah:F5544_41300"/>
<organism evidence="1 2">
    <name type="scientific">Nocardia arthritidis</name>
    <dbReference type="NCBI Taxonomy" id="228602"/>
    <lineage>
        <taxon>Bacteria</taxon>
        <taxon>Bacillati</taxon>
        <taxon>Actinomycetota</taxon>
        <taxon>Actinomycetes</taxon>
        <taxon>Mycobacteriales</taxon>
        <taxon>Nocardiaceae</taxon>
        <taxon>Nocardia</taxon>
    </lineage>
</organism>
<accession>A0A6G9YSH0</accession>
<evidence type="ECO:0008006" key="3">
    <source>
        <dbReference type="Google" id="ProtNLM"/>
    </source>
</evidence>
<evidence type="ECO:0000313" key="2">
    <source>
        <dbReference type="Proteomes" id="UP000503540"/>
    </source>
</evidence>
<reference evidence="1 2" key="1">
    <citation type="journal article" date="2019" name="ACS Chem. Biol.">
        <title>Identification and Mobilization of a Cryptic Antibiotic Biosynthesis Gene Locus from a Human-Pathogenic Nocardia Isolate.</title>
        <authorList>
            <person name="Herisse M."/>
            <person name="Ishida K."/>
            <person name="Porter J.L."/>
            <person name="Howden B."/>
            <person name="Hertweck C."/>
            <person name="Stinear T.P."/>
            <person name="Pidot S.J."/>
        </authorList>
    </citation>
    <scope>NUCLEOTIDE SEQUENCE [LARGE SCALE GENOMIC DNA]</scope>
    <source>
        <strain evidence="1 2">AUSMDU00012717</strain>
    </source>
</reference>
<dbReference type="AlphaFoldDB" id="A0A6G9YSH0"/>